<dbReference type="Proteomes" id="UP000216345">
    <property type="component" value="Unassembled WGS sequence"/>
</dbReference>
<dbReference type="EMBL" id="NNRK01000021">
    <property type="protein sequence ID" value="OYR16812.1"/>
    <property type="molecule type" value="Genomic_DNA"/>
</dbReference>
<dbReference type="GO" id="GO:0015074">
    <property type="term" value="P:DNA integration"/>
    <property type="evidence" value="ECO:0007669"/>
    <property type="project" value="InterPro"/>
</dbReference>
<dbReference type="Gene3D" id="3.30.420.10">
    <property type="entry name" value="Ribonuclease H-like superfamily/Ribonuclease H"/>
    <property type="match status" value="1"/>
</dbReference>
<proteinExistence type="predicted"/>
<organism evidence="2 3">
    <name type="scientific">Brucella rhizosphaerae</name>
    <dbReference type="NCBI Taxonomy" id="571254"/>
    <lineage>
        <taxon>Bacteria</taxon>
        <taxon>Pseudomonadati</taxon>
        <taxon>Pseudomonadota</taxon>
        <taxon>Alphaproteobacteria</taxon>
        <taxon>Hyphomicrobiales</taxon>
        <taxon>Brucellaceae</taxon>
        <taxon>Brucella/Ochrobactrum group</taxon>
        <taxon>Brucella</taxon>
    </lineage>
</organism>
<feature type="domain" description="Integrase catalytic" evidence="1">
    <location>
        <begin position="51"/>
        <end position="112"/>
    </location>
</feature>
<evidence type="ECO:0000313" key="2">
    <source>
        <dbReference type="EMBL" id="OYR16812.1"/>
    </source>
</evidence>
<protein>
    <submittedName>
        <fullName evidence="2">Integrase core domain protein</fullName>
    </submittedName>
</protein>
<keyword evidence="3" id="KW-1185">Reference proteome</keyword>
<comment type="caution">
    <text evidence="2">The sequence shown here is derived from an EMBL/GenBank/DDBJ whole genome shotgun (WGS) entry which is preliminary data.</text>
</comment>
<dbReference type="PANTHER" id="PTHR46889:SF4">
    <property type="entry name" value="TRANSPOSASE INSO FOR INSERTION SEQUENCE ELEMENT IS911B-RELATED"/>
    <property type="match status" value="1"/>
</dbReference>
<evidence type="ECO:0000313" key="3">
    <source>
        <dbReference type="Proteomes" id="UP000216345"/>
    </source>
</evidence>
<dbReference type="InterPro" id="IPR050900">
    <property type="entry name" value="Transposase_IS3/IS150/IS904"/>
</dbReference>
<gene>
    <name evidence="2" type="ORF">CEV32_4138</name>
</gene>
<dbReference type="InterPro" id="IPR036397">
    <property type="entry name" value="RNaseH_sf"/>
</dbReference>
<dbReference type="GO" id="GO:0003676">
    <property type="term" value="F:nucleic acid binding"/>
    <property type="evidence" value="ECO:0007669"/>
    <property type="project" value="InterPro"/>
</dbReference>
<name>A0A256FPN6_9HYPH</name>
<dbReference type="InterPro" id="IPR001584">
    <property type="entry name" value="Integrase_cat-core"/>
</dbReference>
<reference evidence="2 3" key="1">
    <citation type="submission" date="2017-07" db="EMBL/GenBank/DDBJ databases">
        <title>Phylogenetic study on the rhizospheric bacterium Ochrobactrum sp. A44.</title>
        <authorList>
            <person name="Krzyzanowska D.M."/>
            <person name="Ossowicki A."/>
            <person name="Rajewska M."/>
            <person name="Maciag T."/>
            <person name="Kaczynski Z."/>
            <person name="Czerwicka M."/>
            <person name="Jafra S."/>
        </authorList>
    </citation>
    <scope>NUCLEOTIDE SEQUENCE [LARGE SCALE GENOMIC DNA]</scope>
    <source>
        <strain evidence="2 3">PR17</strain>
    </source>
</reference>
<dbReference type="Pfam" id="PF13683">
    <property type="entry name" value="rve_3"/>
    <property type="match status" value="1"/>
</dbReference>
<dbReference type="PANTHER" id="PTHR46889">
    <property type="entry name" value="TRANSPOSASE INSF FOR INSERTION SEQUENCE IS3B-RELATED"/>
    <property type="match status" value="1"/>
</dbReference>
<dbReference type="InterPro" id="IPR012337">
    <property type="entry name" value="RNaseH-like_sf"/>
</dbReference>
<accession>A0A256FPN6</accession>
<sequence>MKRDLAIGGLKKAIAIRQPKPGLMQHSNKESQYASYKYRRILEAYKMLPPMSSKGNCYDNAMVETVFKTINSELIWRTVFQTRNDAIKVFGEYIDGFYNPVRKHSALGYKSPGQFETMNRKLVPEALH</sequence>
<evidence type="ECO:0000259" key="1">
    <source>
        <dbReference type="Pfam" id="PF13683"/>
    </source>
</evidence>
<dbReference type="SUPFAM" id="SSF53098">
    <property type="entry name" value="Ribonuclease H-like"/>
    <property type="match status" value="1"/>
</dbReference>
<dbReference type="AlphaFoldDB" id="A0A256FPN6"/>